<name>A0A923ITR1_9SPHI</name>
<feature type="signal peptide" evidence="1">
    <location>
        <begin position="1"/>
        <end position="21"/>
    </location>
</feature>
<reference evidence="3" key="1">
    <citation type="submission" date="2019-11" db="EMBL/GenBank/DDBJ databases">
        <title>Description of Pedobacter sp. LMG 31464T.</title>
        <authorList>
            <person name="Carlier A."/>
            <person name="Qi S."/>
            <person name="Vandamme P."/>
        </authorList>
    </citation>
    <scope>NUCLEOTIDE SEQUENCE</scope>
    <source>
        <strain evidence="3">LMG 31464</strain>
    </source>
</reference>
<feature type="domain" description="Thioredoxin" evidence="2">
    <location>
        <begin position="31"/>
        <end position="213"/>
    </location>
</feature>
<sequence length="434" mass="47637">MKKLMILFVLGLLRLNCGVMAQEVIGAVVPLKVGDRVPEVLLGRDLEFYAGGKVSSVRLSSFSDKLVILDFWATWCKACIPELYRLDSLSLGFAGDFVALPVTMQSVVDMQGFEKIQGRLVHSVVSDKVLATYFPHLSVPHQVWIRKGIVVAIASKAYATAANIRLALSGAALSFREKSEQLDFDSGKPLFIAGNGGDGKELLSQSVIAGYVQGLDNSGERVLQRKGFISLTNGTLMSLYSRALEAQIPFYPVNNRFVIETGEQLRSRILFDGDDAAQENWMLQNAYCYNLVLPGGVSRAELMEIMRSDLDRFFKAHLGVQVSVEKRKVKCRVLKVVGDTAGLVAVSGGRSLPEFIAAYSYANWNLPLPIVDQTGLSSLLRMDIKVNFKDLSAVNAALAVYGLQFSEEIAETNMVIVREVGGGSLLKETIKRER</sequence>
<keyword evidence="1" id="KW-0732">Signal</keyword>
<evidence type="ECO:0000313" key="3">
    <source>
        <dbReference type="EMBL" id="MBB2143938.1"/>
    </source>
</evidence>
<dbReference type="AlphaFoldDB" id="A0A923ITR1"/>
<dbReference type="Proteomes" id="UP000601055">
    <property type="component" value="Unassembled WGS sequence"/>
</dbReference>
<dbReference type="PROSITE" id="PS51352">
    <property type="entry name" value="THIOREDOXIN_2"/>
    <property type="match status" value="1"/>
</dbReference>
<dbReference type="InterPro" id="IPR013766">
    <property type="entry name" value="Thioredoxin_domain"/>
</dbReference>
<feature type="chain" id="PRO_5036950295" evidence="1">
    <location>
        <begin position="22"/>
        <end position="434"/>
    </location>
</feature>
<accession>A0A923ITR1</accession>
<dbReference type="RefSeq" id="WP_182920643.1">
    <property type="nucleotide sequence ID" value="NZ_WNXD01000001.1"/>
</dbReference>
<evidence type="ECO:0000256" key="1">
    <source>
        <dbReference type="SAM" id="SignalP"/>
    </source>
</evidence>
<dbReference type="SUPFAM" id="SSF52833">
    <property type="entry name" value="Thioredoxin-like"/>
    <property type="match status" value="1"/>
</dbReference>
<dbReference type="EMBL" id="WNXD01000001">
    <property type="protein sequence ID" value="MBB2143938.1"/>
    <property type="molecule type" value="Genomic_DNA"/>
</dbReference>
<dbReference type="InterPro" id="IPR036249">
    <property type="entry name" value="Thioredoxin-like_sf"/>
</dbReference>
<evidence type="ECO:0000313" key="4">
    <source>
        <dbReference type="Proteomes" id="UP000601055"/>
    </source>
</evidence>
<organism evidence="3 4">
    <name type="scientific">Pedobacter planticolens</name>
    <dbReference type="NCBI Taxonomy" id="2679964"/>
    <lineage>
        <taxon>Bacteria</taxon>
        <taxon>Pseudomonadati</taxon>
        <taxon>Bacteroidota</taxon>
        <taxon>Sphingobacteriia</taxon>
        <taxon>Sphingobacteriales</taxon>
        <taxon>Sphingobacteriaceae</taxon>
        <taxon>Pedobacter</taxon>
    </lineage>
</organism>
<proteinExistence type="predicted"/>
<gene>
    <name evidence="3" type="ORF">GM921_00445</name>
</gene>
<protein>
    <submittedName>
        <fullName evidence="3">Redoxin domain-containing protein</fullName>
    </submittedName>
</protein>
<evidence type="ECO:0000259" key="2">
    <source>
        <dbReference type="PROSITE" id="PS51352"/>
    </source>
</evidence>
<keyword evidence="4" id="KW-1185">Reference proteome</keyword>
<comment type="caution">
    <text evidence="3">The sequence shown here is derived from an EMBL/GenBank/DDBJ whole genome shotgun (WGS) entry which is preliminary data.</text>
</comment>
<dbReference type="Gene3D" id="3.40.30.10">
    <property type="entry name" value="Glutaredoxin"/>
    <property type="match status" value="1"/>
</dbReference>